<dbReference type="EMBL" id="FN595755">
    <property type="protein sequence ID" value="CBI27729.3"/>
    <property type="molecule type" value="Genomic_DNA"/>
</dbReference>
<evidence type="ECO:0000313" key="1">
    <source>
        <dbReference type="EMBL" id="CBI27729.3"/>
    </source>
</evidence>
<name>D7TB56_VITVI</name>
<dbReference type="PaxDb" id="29760-VIT_07s0130g00500.t01"/>
<organism evidence="1 2">
    <name type="scientific">Vitis vinifera</name>
    <name type="common">Grape</name>
    <dbReference type="NCBI Taxonomy" id="29760"/>
    <lineage>
        <taxon>Eukaryota</taxon>
        <taxon>Viridiplantae</taxon>
        <taxon>Streptophyta</taxon>
        <taxon>Embryophyta</taxon>
        <taxon>Tracheophyta</taxon>
        <taxon>Spermatophyta</taxon>
        <taxon>Magnoliopsida</taxon>
        <taxon>eudicotyledons</taxon>
        <taxon>Gunneridae</taxon>
        <taxon>Pentapetalae</taxon>
        <taxon>rosids</taxon>
        <taxon>Vitales</taxon>
        <taxon>Vitaceae</taxon>
        <taxon>Viteae</taxon>
        <taxon>Vitis</taxon>
    </lineage>
</organism>
<dbReference type="InParanoid" id="D7TB56"/>
<dbReference type="Proteomes" id="UP000009183">
    <property type="component" value="Chromosome 7"/>
</dbReference>
<accession>D7TB56</accession>
<reference evidence="2" key="1">
    <citation type="journal article" date="2007" name="Nature">
        <title>The grapevine genome sequence suggests ancestral hexaploidization in major angiosperm phyla.</title>
        <authorList>
            <consortium name="The French-Italian Public Consortium for Grapevine Genome Characterization."/>
            <person name="Jaillon O."/>
            <person name="Aury J.-M."/>
            <person name="Noel B."/>
            <person name="Policriti A."/>
            <person name="Clepet C."/>
            <person name="Casagrande A."/>
            <person name="Choisne N."/>
            <person name="Aubourg S."/>
            <person name="Vitulo N."/>
            <person name="Jubin C."/>
            <person name="Vezzi A."/>
            <person name="Legeai F."/>
            <person name="Hugueney P."/>
            <person name="Dasilva C."/>
            <person name="Horner D."/>
            <person name="Mica E."/>
            <person name="Jublot D."/>
            <person name="Poulain J."/>
            <person name="Bruyere C."/>
            <person name="Billault A."/>
            <person name="Segurens B."/>
            <person name="Gouyvenoux M."/>
            <person name="Ugarte E."/>
            <person name="Cattonaro F."/>
            <person name="Anthouard V."/>
            <person name="Vico V."/>
            <person name="Del Fabbro C."/>
            <person name="Alaux M."/>
            <person name="Di Gaspero G."/>
            <person name="Dumas V."/>
            <person name="Felice N."/>
            <person name="Paillard S."/>
            <person name="Juman I."/>
            <person name="Moroldo M."/>
            <person name="Scalabrin S."/>
            <person name="Canaguier A."/>
            <person name="Le Clainche I."/>
            <person name="Malacrida G."/>
            <person name="Durand E."/>
            <person name="Pesole G."/>
            <person name="Laucou V."/>
            <person name="Chatelet P."/>
            <person name="Merdinoglu D."/>
            <person name="Delledonne M."/>
            <person name="Pezzotti M."/>
            <person name="Lecharny A."/>
            <person name="Scarpelli C."/>
            <person name="Artiguenave F."/>
            <person name="Pe M.E."/>
            <person name="Valle G."/>
            <person name="Morgante M."/>
            <person name="Caboche M."/>
            <person name="Adam-Blondon A.-F."/>
            <person name="Weissenbach J."/>
            <person name="Quetier F."/>
            <person name="Wincker P."/>
        </authorList>
    </citation>
    <scope>NUCLEOTIDE SEQUENCE [LARGE SCALE GENOMIC DNA]</scope>
    <source>
        <strain evidence="2">cv. Pinot noir / PN40024</strain>
    </source>
</reference>
<gene>
    <name evidence="1" type="ordered locus">VIT_07s0130g00500</name>
</gene>
<dbReference type="AlphaFoldDB" id="D7TB56"/>
<sequence>MGLWEDSMKCLILNSFCYWQLIVDVYPVMKLSNHQRGVFLRILSDWMKISCHLLQGRSS</sequence>
<evidence type="ECO:0000313" key="2">
    <source>
        <dbReference type="Proteomes" id="UP000009183"/>
    </source>
</evidence>
<proteinExistence type="predicted"/>
<keyword evidence="2" id="KW-1185">Reference proteome</keyword>
<protein>
    <submittedName>
        <fullName evidence="1">Uncharacterized protein</fullName>
    </submittedName>
</protein>
<dbReference type="HOGENOM" id="CLU_2965627_0_0_1"/>